<keyword evidence="6 12" id="KW-1133">Transmembrane helix</keyword>
<name>A0AAW0IA25_MYOGA</name>
<evidence type="ECO:0000256" key="3">
    <source>
        <dbReference type="ARBA" id="ARBA00022606"/>
    </source>
</evidence>
<feature type="transmembrane region" description="Helical" evidence="12">
    <location>
        <begin position="537"/>
        <end position="559"/>
    </location>
</feature>
<dbReference type="PROSITE" id="PS50262">
    <property type="entry name" value="G_PROTEIN_RECEP_F1_2"/>
    <property type="match status" value="2"/>
</dbReference>
<evidence type="ECO:0000256" key="2">
    <source>
        <dbReference type="ARBA" id="ARBA00022475"/>
    </source>
</evidence>
<gene>
    <name evidence="14" type="ORF">U0070_002286</name>
</gene>
<dbReference type="PRINTS" id="PR00237">
    <property type="entry name" value="GPCRRHODOPSN"/>
</dbReference>
<feature type="transmembrane region" description="Helical" evidence="12">
    <location>
        <begin position="141"/>
        <end position="164"/>
    </location>
</feature>
<evidence type="ECO:0000259" key="13">
    <source>
        <dbReference type="PROSITE" id="PS50262"/>
    </source>
</evidence>
<dbReference type="PRINTS" id="PR00245">
    <property type="entry name" value="OLFACTORYR"/>
</dbReference>
<feature type="transmembrane region" description="Helical" evidence="12">
    <location>
        <begin position="101"/>
        <end position="120"/>
    </location>
</feature>
<keyword evidence="5" id="KW-0552">Olfaction</keyword>
<feature type="transmembrane region" description="Helical" evidence="12">
    <location>
        <begin position="238"/>
        <end position="261"/>
    </location>
</feature>
<comment type="similarity">
    <text evidence="11">Belongs to the G-protein coupled receptor 1 family.</text>
</comment>
<keyword evidence="3" id="KW-0716">Sensory transduction</keyword>
<feature type="transmembrane region" description="Helical" evidence="12">
    <location>
        <begin position="398"/>
        <end position="419"/>
    </location>
</feature>
<keyword evidence="10 11" id="KW-0807">Transducer</keyword>
<dbReference type="SUPFAM" id="SSF81321">
    <property type="entry name" value="Family A G protein-coupled receptor-like"/>
    <property type="match status" value="2"/>
</dbReference>
<dbReference type="GO" id="GO:0004930">
    <property type="term" value="F:G protein-coupled receptor activity"/>
    <property type="evidence" value="ECO:0007669"/>
    <property type="project" value="UniProtKB-KW"/>
</dbReference>
<dbReference type="Proteomes" id="UP001488838">
    <property type="component" value="Unassembled WGS sequence"/>
</dbReference>
<comment type="caution">
    <text evidence="14">The sequence shown here is derived from an EMBL/GenBank/DDBJ whole genome shotgun (WGS) entry which is preliminary data.</text>
</comment>
<keyword evidence="7 11" id="KW-0297">G-protein coupled receptor</keyword>
<keyword evidence="15" id="KW-1185">Reference proteome</keyword>
<evidence type="ECO:0000256" key="1">
    <source>
        <dbReference type="ARBA" id="ARBA00004651"/>
    </source>
</evidence>
<dbReference type="InterPro" id="IPR017452">
    <property type="entry name" value="GPCR_Rhodpsn_7TM"/>
</dbReference>
<evidence type="ECO:0000256" key="10">
    <source>
        <dbReference type="ARBA" id="ARBA00023224"/>
    </source>
</evidence>
<evidence type="ECO:0000313" key="14">
    <source>
        <dbReference type="EMBL" id="KAK7811353.1"/>
    </source>
</evidence>
<proteinExistence type="inferred from homology"/>
<feature type="transmembrane region" description="Helical" evidence="12">
    <location>
        <begin position="439"/>
        <end position="461"/>
    </location>
</feature>
<dbReference type="PANTHER" id="PTHR48018">
    <property type="entry name" value="OLFACTORY RECEPTOR"/>
    <property type="match status" value="1"/>
</dbReference>
<keyword evidence="8 12" id="KW-0472">Membrane</keyword>
<evidence type="ECO:0000256" key="6">
    <source>
        <dbReference type="ARBA" id="ARBA00022989"/>
    </source>
</evidence>
<evidence type="ECO:0000256" key="5">
    <source>
        <dbReference type="ARBA" id="ARBA00022725"/>
    </source>
</evidence>
<dbReference type="PROSITE" id="PS00237">
    <property type="entry name" value="G_PROTEIN_RECEP_F1_1"/>
    <property type="match status" value="2"/>
</dbReference>
<accession>A0AAW0IA25</accession>
<evidence type="ECO:0000256" key="7">
    <source>
        <dbReference type="ARBA" id="ARBA00023040"/>
    </source>
</evidence>
<feature type="transmembrane region" description="Helical" evidence="12">
    <location>
        <begin position="197"/>
        <end position="226"/>
    </location>
</feature>
<feature type="transmembrane region" description="Helical" evidence="12">
    <location>
        <begin position="498"/>
        <end position="525"/>
    </location>
</feature>
<comment type="subcellular location">
    <subcellularLocation>
        <location evidence="1">Cell membrane</location>
        <topology evidence="1">Multi-pass membrane protein</topology>
    </subcellularLocation>
</comment>
<evidence type="ECO:0000256" key="12">
    <source>
        <dbReference type="SAM" id="Phobius"/>
    </source>
</evidence>
<dbReference type="InterPro" id="IPR000276">
    <property type="entry name" value="GPCR_Rhodpsn"/>
</dbReference>
<dbReference type="GO" id="GO:0005886">
    <property type="term" value="C:plasma membrane"/>
    <property type="evidence" value="ECO:0007669"/>
    <property type="project" value="UniProtKB-SubCell"/>
</dbReference>
<organism evidence="14 15">
    <name type="scientific">Myodes glareolus</name>
    <name type="common">Bank vole</name>
    <name type="synonym">Clethrionomys glareolus</name>
    <dbReference type="NCBI Taxonomy" id="447135"/>
    <lineage>
        <taxon>Eukaryota</taxon>
        <taxon>Metazoa</taxon>
        <taxon>Chordata</taxon>
        <taxon>Craniata</taxon>
        <taxon>Vertebrata</taxon>
        <taxon>Euteleostomi</taxon>
        <taxon>Mammalia</taxon>
        <taxon>Eutheria</taxon>
        <taxon>Euarchontoglires</taxon>
        <taxon>Glires</taxon>
        <taxon>Rodentia</taxon>
        <taxon>Myomorpha</taxon>
        <taxon>Muroidea</taxon>
        <taxon>Cricetidae</taxon>
        <taxon>Arvicolinae</taxon>
        <taxon>Myodes</taxon>
    </lineage>
</organism>
<protein>
    <recommendedName>
        <fullName evidence="13">G-protein coupled receptors family 1 profile domain-containing protein</fullName>
    </recommendedName>
</protein>
<dbReference type="FunFam" id="1.20.1070.10:FF:000004">
    <property type="entry name" value="Olfactory receptor"/>
    <property type="match status" value="2"/>
</dbReference>
<feature type="domain" description="G-protein coupled receptors family 1 profile" evidence="13">
    <location>
        <begin position="41"/>
        <end position="290"/>
    </location>
</feature>
<dbReference type="Gene3D" id="1.20.1070.10">
    <property type="entry name" value="Rhodopsin 7-helix transmembrane proteins"/>
    <property type="match status" value="2"/>
</dbReference>
<dbReference type="AlphaFoldDB" id="A0AAW0IA25"/>
<feature type="transmembrane region" description="Helical" evidence="12">
    <location>
        <begin position="574"/>
        <end position="591"/>
    </location>
</feature>
<reference evidence="14 15" key="1">
    <citation type="journal article" date="2023" name="bioRxiv">
        <title>Conserved and derived expression patterns and positive selection on dental genes reveal complex evolutionary context of ever-growing rodent molars.</title>
        <authorList>
            <person name="Calamari Z.T."/>
            <person name="Song A."/>
            <person name="Cohen E."/>
            <person name="Akter M."/>
            <person name="Roy R.D."/>
            <person name="Hallikas O."/>
            <person name="Christensen M.M."/>
            <person name="Li P."/>
            <person name="Marangoni P."/>
            <person name="Jernvall J."/>
            <person name="Klein O.D."/>
        </authorList>
    </citation>
    <scope>NUCLEOTIDE SEQUENCE [LARGE SCALE GENOMIC DNA]</scope>
    <source>
        <strain evidence="14">V071</strain>
    </source>
</reference>
<evidence type="ECO:0000256" key="9">
    <source>
        <dbReference type="ARBA" id="ARBA00023170"/>
    </source>
</evidence>
<keyword evidence="9 11" id="KW-0675">Receptor</keyword>
<sequence length="609" mass="67883">MAAGNHCIVDEFILTGLSKNPGLQLPLFLLFLGIYVVTVVGNLGMITLIGFSSYLHTPMYYFLSSLSFIDLCHSTVITPKMLVNFVKEKNIISYPGCMTQLYFFLIFAIAECHMLAAMAYDRYAAICNPLLYNITMSQRSYSSLISGVYIIGVVCASVHTGFMIRVEFCNLNVINHYFCDLLPLLKLAHSSTYVNELLILCFGTFNIVVPTLTILTSYIFIIASILRISSTEGRSKAFSTCSSHISAVAVFFGSAAFMYLQPSSVSSMEQGKVSSVFYTIVVPMLNPVIYSLRNKDVKGMENGNHSTVTKFFLSGLTDQPELQLPLFLLFLGIYLLTVLGNLGMIILILLSSHLHTPMYFFLSSLSFIDLCQSTVITPKMLVNFVEENNDISYTECMIQLYFFLFFAISECYMLAAMAYDRYVAICSPLLYSIIMSQQACLSLVFGVYIIGVVCASAHVGCMFRIHFCKFDLINHYFCDLISVLKLSCSSVYVNELMILIFSGINIIAPTLTILSSYFFIIISILRIKSTEGRSKAFSTCSSHIAAVSVFFGSAAFMYLNPSSSSSMDEGKVSSVFYTIIVPMLNPLIYSLRNKDVNVALKKIIERSFL</sequence>
<dbReference type="GO" id="GO:0004984">
    <property type="term" value="F:olfactory receptor activity"/>
    <property type="evidence" value="ECO:0007669"/>
    <property type="project" value="InterPro"/>
</dbReference>
<feature type="domain" description="G-protein coupled receptors family 1 profile" evidence="13">
    <location>
        <begin position="340"/>
        <end position="589"/>
    </location>
</feature>
<evidence type="ECO:0000256" key="8">
    <source>
        <dbReference type="ARBA" id="ARBA00023136"/>
    </source>
</evidence>
<keyword evidence="2" id="KW-1003">Cell membrane</keyword>
<evidence type="ECO:0000256" key="4">
    <source>
        <dbReference type="ARBA" id="ARBA00022692"/>
    </source>
</evidence>
<keyword evidence="4 11" id="KW-0812">Transmembrane</keyword>
<evidence type="ECO:0000313" key="15">
    <source>
        <dbReference type="Proteomes" id="UP001488838"/>
    </source>
</evidence>
<dbReference type="InterPro" id="IPR000725">
    <property type="entry name" value="Olfact_rcpt"/>
</dbReference>
<dbReference type="EMBL" id="JBBHLL010000176">
    <property type="protein sequence ID" value="KAK7811353.1"/>
    <property type="molecule type" value="Genomic_DNA"/>
</dbReference>
<feature type="transmembrane region" description="Helical" evidence="12">
    <location>
        <begin position="60"/>
        <end position="81"/>
    </location>
</feature>
<dbReference type="Pfam" id="PF13853">
    <property type="entry name" value="7tm_4"/>
    <property type="match status" value="2"/>
</dbReference>
<feature type="transmembrane region" description="Helical" evidence="12">
    <location>
        <begin position="326"/>
        <end position="352"/>
    </location>
</feature>
<evidence type="ECO:0000256" key="11">
    <source>
        <dbReference type="RuleBase" id="RU000688"/>
    </source>
</evidence>
<feature type="transmembrane region" description="Helical" evidence="12">
    <location>
        <begin position="273"/>
        <end position="292"/>
    </location>
</feature>
<feature type="transmembrane region" description="Helical" evidence="12">
    <location>
        <begin position="27"/>
        <end position="48"/>
    </location>
</feature>